<comment type="caution">
    <text evidence="1">The sequence shown here is derived from an EMBL/GenBank/DDBJ whole genome shotgun (WGS) entry which is preliminary data.</text>
</comment>
<gene>
    <name evidence="1" type="ORF">Nans01_07360</name>
</gene>
<name>A0A9W6UHU9_9ACTN</name>
<protein>
    <submittedName>
        <fullName evidence="1">Membrane protein</fullName>
    </submittedName>
</protein>
<keyword evidence="2" id="KW-1185">Reference proteome</keyword>
<dbReference type="Proteomes" id="UP001165092">
    <property type="component" value="Unassembled WGS sequence"/>
</dbReference>
<dbReference type="AlphaFoldDB" id="A0A9W6UHU9"/>
<dbReference type="RefSeq" id="WP_285757240.1">
    <property type="nucleotide sequence ID" value="NZ_BSQG01000001.1"/>
</dbReference>
<organism evidence="1 2">
    <name type="scientific">Nocardiopsis ansamitocini</name>
    <dbReference type="NCBI Taxonomy" id="1670832"/>
    <lineage>
        <taxon>Bacteria</taxon>
        <taxon>Bacillati</taxon>
        <taxon>Actinomycetota</taxon>
        <taxon>Actinomycetes</taxon>
        <taxon>Streptosporangiales</taxon>
        <taxon>Nocardiopsidaceae</taxon>
        <taxon>Nocardiopsis</taxon>
    </lineage>
</organism>
<reference evidence="1" key="1">
    <citation type="submission" date="2023-02" db="EMBL/GenBank/DDBJ databases">
        <title>Nocardiopsis ansamitocini NBRC 112285.</title>
        <authorList>
            <person name="Ichikawa N."/>
            <person name="Sato H."/>
            <person name="Tonouchi N."/>
        </authorList>
    </citation>
    <scope>NUCLEOTIDE SEQUENCE</scope>
    <source>
        <strain evidence="1">NBRC 112285</strain>
    </source>
</reference>
<evidence type="ECO:0000313" key="1">
    <source>
        <dbReference type="EMBL" id="GLU46385.1"/>
    </source>
</evidence>
<evidence type="ECO:0000313" key="2">
    <source>
        <dbReference type="Proteomes" id="UP001165092"/>
    </source>
</evidence>
<accession>A0A9W6UHU9</accession>
<sequence>MTLNNRETTVRWLLQRILAGLAAVLVVAIGAGTLLAMQFSGEEAPWAASSGEDSAWLGNVWVSGGRGPAEFAELSPRLSMLSEVYVHVGEIGPDGTVDPGGYAGAEAFLDWMGQELPEVRVLGWLSHTAEGSSLTRDRFPEDARARIAEGSADVVAAGFDGVHYAITPVTVNDPSFPDLLERAREAVGDEAFISVDVQQLELIPGMRLPVFFAARGERYWSKGYLIRVAELVDGIVIRGHGTGMPTQSLYGGFMVRQTVLALETVPEGVTVHIGAPSFDHEGWGPVSGAESVAGAARAVRIGLTEHGEREGFGMALYVLDDTDPDDWAEFETGWLNPPS</sequence>
<dbReference type="EMBL" id="BSQG01000001">
    <property type="protein sequence ID" value="GLU46385.1"/>
    <property type="molecule type" value="Genomic_DNA"/>
</dbReference>
<proteinExistence type="predicted"/>